<evidence type="ECO:0000259" key="2">
    <source>
        <dbReference type="Pfam" id="PF03435"/>
    </source>
</evidence>
<keyword evidence="5" id="KW-1185">Reference proteome</keyword>
<dbReference type="Gene3D" id="3.40.50.720">
    <property type="entry name" value="NAD(P)-binding Rossmann-like Domain"/>
    <property type="match status" value="2"/>
</dbReference>
<gene>
    <name evidence="4" type="ORF">C0Q70_09593</name>
</gene>
<dbReference type="Gene3D" id="3.30.360.10">
    <property type="entry name" value="Dihydrodipicolinate Reductase, domain 2"/>
    <property type="match status" value="1"/>
</dbReference>
<dbReference type="STRING" id="400727.A0A2T7PA89"/>
<protein>
    <recommendedName>
        <fullName evidence="6">Saccharopine dehydrogenase-like C-terminal domain-containing protein</fullName>
    </recommendedName>
</protein>
<proteinExistence type="predicted"/>
<dbReference type="Pfam" id="PF16653">
    <property type="entry name" value="Sacchrp_dh_C"/>
    <property type="match status" value="2"/>
</dbReference>
<feature type="domain" description="Saccharopine dehydrogenase-like C-terminal" evidence="3">
    <location>
        <begin position="122"/>
        <end position="170"/>
    </location>
</feature>
<keyword evidence="1" id="KW-0560">Oxidoreductase</keyword>
<dbReference type="InterPro" id="IPR036291">
    <property type="entry name" value="NAD(P)-bd_dom_sf"/>
</dbReference>
<evidence type="ECO:0000259" key="3">
    <source>
        <dbReference type="Pfam" id="PF16653"/>
    </source>
</evidence>
<dbReference type="PANTHER" id="PTHR11133">
    <property type="entry name" value="SACCHAROPINE DEHYDROGENASE"/>
    <property type="match status" value="1"/>
</dbReference>
<dbReference type="InterPro" id="IPR032095">
    <property type="entry name" value="Sacchrp_dh-like_C"/>
</dbReference>
<dbReference type="GO" id="GO:0004753">
    <property type="term" value="F:saccharopine dehydrogenase activity"/>
    <property type="evidence" value="ECO:0007669"/>
    <property type="project" value="TreeGrafter"/>
</dbReference>
<dbReference type="Proteomes" id="UP000245119">
    <property type="component" value="Linkage Group LG5"/>
</dbReference>
<organism evidence="4 5">
    <name type="scientific">Pomacea canaliculata</name>
    <name type="common">Golden apple snail</name>
    <dbReference type="NCBI Taxonomy" id="400727"/>
    <lineage>
        <taxon>Eukaryota</taxon>
        <taxon>Metazoa</taxon>
        <taxon>Spiralia</taxon>
        <taxon>Lophotrochozoa</taxon>
        <taxon>Mollusca</taxon>
        <taxon>Gastropoda</taxon>
        <taxon>Caenogastropoda</taxon>
        <taxon>Architaenioglossa</taxon>
        <taxon>Ampullarioidea</taxon>
        <taxon>Ampullariidae</taxon>
        <taxon>Pomacea</taxon>
    </lineage>
</organism>
<dbReference type="InterPro" id="IPR005097">
    <property type="entry name" value="Sacchrp_dh_NADP-bd"/>
</dbReference>
<dbReference type="OrthoDB" id="10059875at2759"/>
<feature type="domain" description="Saccharopine dehydrogenase-like C-terminal" evidence="3">
    <location>
        <begin position="173"/>
        <end position="294"/>
    </location>
</feature>
<dbReference type="Pfam" id="PF03435">
    <property type="entry name" value="Sacchrp_dh_NADP"/>
    <property type="match status" value="1"/>
</dbReference>
<evidence type="ECO:0000313" key="4">
    <source>
        <dbReference type="EMBL" id="PVD30329.1"/>
    </source>
</evidence>
<evidence type="ECO:0000256" key="1">
    <source>
        <dbReference type="ARBA" id="ARBA00023002"/>
    </source>
</evidence>
<dbReference type="GO" id="GO:0005737">
    <property type="term" value="C:cytoplasm"/>
    <property type="evidence" value="ECO:0007669"/>
    <property type="project" value="TreeGrafter"/>
</dbReference>
<accession>A0A2T7PA89</accession>
<dbReference type="SUPFAM" id="SSF51735">
    <property type="entry name" value="NAD(P)-binding Rossmann-fold domains"/>
    <property type="match status" value="1"/>
</dbReference>
<comment type="caution">
    <text evidence="4">The sequence shown here is derived from an EMBL/GenBank/DDBJ whole genome shotgun (WGS) entry which is preliminary data.</text>
</comment>
<feature type="domain" description="Saccharopine dehydrogenase NADP binding" evidence="2">
    <location>
        <begin position="3"/>
        <end position="117"/>
    </location>
</feature>
<dbReference type="AlphaFoldDB" id="A0A2T7PA89"/>
<sequence>MAVLILGAGRVSGPVFEYFHKKGIPFSVVSAIQKELNAVKSRYASAQCYNLNLPKDVAQLPSLIAQHKVVLDILPAGLLPLVAHTCLEVRCSMVSCNDVPEEIQELHHRVVDVGITFLCECGLDPGIDHMLAKQAVQDVKDRGGQVTSFTSWCGGLPAPECSNNVLKYKFRLGLLSDTKVDKRGTPIDTLCHYLLQKLNYAPGERDMVIMVHELQSEFPQQSDSAQQQQEVTTVSLLEYGDIDGHSAMAKTVGYPSALAVEMILNGEIHTKGVIIPTMEDVYKPVLSRLQQLGIVAKVSTSLK</sequence>
<dbReference type="PANTHER" id="PTHR11133:SF22">
    <property type="entry name" value="ALPHA-AMINOADIPIC SEMIALDEHYDE SYNTHASE, MITOCHONDRIAL"/>
    <property type="match status" value="1"/>
</dbReference>
<reference evidence="4 5" key="1">
    <citation type="submission" date="2018-04" db="EMBL/GenBank/DDBJ databases">
        <title>The genome of golden apple snail Pomacea canaliculata provides insight into stress tolerance and invasive adaptation.</title>
        <authorList>
            <person name="Liu C."/>
            <person name="Liu B."/>
            <person name="Ren Y."/>
            <person name="Zhang Y."/>
            <person name="Wang H."/>
            <person name="Li S."/>
            <person name="Jiang F."/>
            <person name="Yin L."/>
            <person name="Zhang G."/>
            <person name="Qian W."/>
            <person name="Fan W."/>
        </authorList>
    </citation>
    <scope>NUCLEOTIDE SEQUENCE [LARGE SCALE GENOMIC DNA]</scope>
    <source>
        <strain evidence="4">SZHN2017</strain>
        <tissue evidence="4">Muscle</tissue>
    </source>
</reference>
<dbReference type="SUPFAM" id="SSF55347">
    <property type="entry name" value="Glyceraldehyde-3-phosphate dehydrogenase-like, C-terminal domain"/>
    <property type="match status" value="2"/>
</dbReference>
<evidence type="ECO:0000313" key="5">
    <source>
        <dbReference type="Proteomes" id="UP000245119"/>
    </source>
</evidence>
<dbReference type="GO" id="GO:0019878">
    <property type="term" value="P:lysine biosynthetic process via aminoadipic acid"/>
    <property type="evidence" value="ECO:0007669"/>
    <property type="project" value="TreeGrafter"/>
</dbReference>
<name>A0A2T7PA89_POMCA</name>
<evidence type="ECO:0008006" key="6">
    <source>
        <dbReference type="Google" id="ProtNLM"/>
    </source>
</evidence>
<dbReference type="InterPro" id="IPR051168">
    <property type="entry name" value="AASS"/>
</dbReference>
<dbReference type="EMBL" id="PZQS01000005">
    <property type="protein sequence ID" value="PVD30329.1"/>
    <property type="molecule type" value="Genomic_DNA"/>
</dbReference>